<dbReference type="HOGENOM" id="CLU_2885771_0_0_1"/>
<dbReference type="RefSeq" id="XP_007800570.1">
    <property type="nucleotide sequence ID" value="XM_007802379.1"/>
</dbReference>
<gene>
    <name evidence="1" type="ORF">EPUS_08560</name>
</gene>
<sequence length="63" mass="7270">MGEARLSPLSSIRTEGAVKIRCRKQLFFRAACDWQDGITHDNFVRIIQDLRSRSGVLKFSREC</sequence>
<evidence type="ECO:0000313" key="2">
    <source>
        <dbReference type="Proteomes" id="UP000019373"/>
    </source>
</evidence>
<keyword evidence="2" id="KW-1185">Reference proteome</keyword>
<accession>U1G8J0</accession>
<protein>
    <submittedName>
        <fullName evidence="1">Uncharacterized protein</fullName>
    </submittedName>
</protein>
<organism evidence="1 2">
    <name type="scientific">Endocarpon pusillum (strain Z07020 / HMAS-L-300199)</name>
    <name type="common">Lichen-forming fungus</name>
    <dbReference type="NCBI Taxonomy" id="1263415"/>
    <lineage>
        <taxon>Eukaryota</taxon>
        <taxon>Fungi</taxon>
        <taxon>Dikarya</taxon>
        <taxon>Ascomycota</taxon>
        <taxon>Pezizomycotina</taxon>
        <taxon>Eurotiomycetes</taxon>
        <taxon>Chaetothyriomycetidae</taxon>
        <taxon>Verrucariales</taxon>
        <taxon>Verrucariaceae</taxon>
        <taxon>Endocarpon</taxon>
    </lineage>
</organism>
<dbReference type="EMBL" id="KE720925">
    <property type="protein sequence ID" value="ERF73762.1"/>
    <property type="molecule type" value="Genomic_DNA"/>
</dbReference>
<reference evidence="2" key="1">
    <citation type="journal article" date="2014" name="BMC Genomics">
        <title>Genome characteristics reveal the impact of lichenization on lichen-forming fungus Endocarpon pusillum Hedwig (Verrucariales, Ascomycota).</title>
        <authorList>
            <person name="Wang Y.-Y."/>
            <person name="Liu B."/>
            <person name="Zhang X.-Y."/>
            <person name="Zhou Q.-M."/>
            <person name="Zhang T."/>
            <person name="Li H."/>
            <person name="Yu Y.-F."/>
            <person name="Zhang X.-L."/>
            <person name="Hao X.-Y."/>
            <person name="Wang M."/>
            <person name="Wang L."/>
            <person name="Wei J.-C."/>
        </authorList>
    </citation>
    <scope>NUCLEOTIDE SEQUENCE [LARGE SCALE GENOMIC DNA]</scope>
    <source>
        <strain evidence="2">Z07020 / HMAS-L-300199</strain>
    </source>
</reference>
<proteinExistence type="predicted"/>
<dbReference type="GeneID" id="19243408"/>
<name>U1G8J0_ENDPU</name>
<dbReference type="Proteomes" id="UP000019373">
    <property type="component" value="Unassembled WGS sequence"/>
</dbReference>
<dbReference type="AlphaFoldDB" id="U1G8J0"/>
<evidence type="ECO:0000313" key="1">
    <source>
        <dbReference type="EMBL" id="ERF73762.1"/>
    </source>
</evidence>